<dbReference type="Proteomes" id="UP000252085">
    <property type="component" value="Unassembled WGS sequence"/>
</dbReference>
<comment type="caution">
    <text evidence="1">The sequence shown here is derived from an EMBL/GenBank/DDBJ whole genome shotgun (WGS) entry which is preliminary data.</text>
</comment>
<reference evidence="1 2" key="1">
    <citation type="submission" date="2016-04" db="EMBL/GenBank/DDBJ databases">
        <authorList>
            <person name="Evans L.H."/>
            <person name="Alamgir A."/>
            <person name="Owens N."/>
            <person name="Weber N.D."/>
            <person name="Virtaneva K."/>
            <person name="Barbian K."/>
            <person name="Babar A."/>
            <person name="Rosenke K."/>
        </authorList>
    </citation>
    <scope>NUCLEOTIDE SEQUENCE [LARGE SCALE GENOMIC DNA]</scope>
    <source>
        <strain evidence="1">NIES-2108</strain>
    </source>
</reference>
<proteinExistence type="predicted"/>
<evidence type="ECO:0000313" key="1">
    <source>
        <dbReference type="EMBL" id="RCJ37560.1"/>
    </source>
</evidence>
<evidence type="ECO:0000313" key="2">
    <source>
        <dbReference type="Proteomes" id="UP000252085"/>
    </source>
</evidence>
<sequence>MYYVANSSKVAKNMYLTLQEFLSRCSQNFQNNLKNSSEIAKTSNQGKIILNQENQSRKIIWASNMNMIQE</sequence>
<accession>A0A367RP98</accession>
<gene>
    <name evidence="1" type="ORF">A6769_11690</name>
</gene>
<dbReference type="AlphaFoldDB" id="A0A367RP98"/>
<dbReference type="EMBL" id="LXQE01000136">
    <property type="protein sequence ID" value="RCJ37560.1"/>
    <property type="molecule type" value="Genomic_DNA"/>
</dbReference>
<name>A0A367RP98_NOSPU</name>
<organism evidence="1 2">
    <name type="scientific">Nostoc punctiforme NIES-2108</name>
    <dbReference type="NCBI Taxonomy" id="1356359"/>
    <lineage>
        <taxon>Bacteria</taxon>
        <taxon>Bacillati</taxon>
        <taxon>Cyanobacteriota</taxon>
        <taxon>Cyanophyceae</taxon>
        <taxon>Nostocales</taxon>
        <taxon>Nostocaceae</taxon>
        <taxon>Nostoc</taxon>
    </lineage>
</organism>
<protein>
    <submittedName>
        <fullName evidence="1">Uncharacterized protein</fullName>
    </submittedName>
</protein>